<sequence length="529" mass="61393">MKVYNQLILYLFFLIASIQLNAQDASQVFKNDSITLAQAYINLSLTKDYFDKLSDERLSKILPFETDELKSIKDSIFISENSTLFNFTYSLLYFNEAKLLFRSKSKTLERDILIQWHDHLKKAIAHYNLSNYFTNGENVFYQLINFDEKLYDELRWNINALKKEFTPYFNTDIYPDFKRLFYKAKRSKTYDFDKLTYFASLYDLSLDLSIIETEPSYEGFNFNSIAQNYQLDLKLDLIARYLQLKYMASNQYTKELSPTEILRLYKAYDSFYYDIVDNKNQFEEDAFITKELNPEVCDALYKELQKKFALDDITDTDLDGVIDASVGQNIAAPRQYFFPNPAPLPSASATFKNFKPELVTLGKVDTYISNLFTSAGYKNRLHYYYDLDGFAMTTSLEKFNKDGSAIEDSKRWVKNLGGDGKFSYYEIFKSLFFEIESEFRMFAIIIASEEVRISSVALTPGGAETLLKNSHPALPDALKNKTLPNKNLTVLVYHFHQNDVGQVPMLDLSGNVKVQDHLKKAGLSKLIRN</sequence>
<comment type="caution">
    <text evidence="2">The sequence shown here is derived from an EMBL/GenBank/DDBJ whole genome shotgun (WGS) entry which is preliminary data.</text>
</comment>
<dbReference type="RefSeq" id="WP_147088126.1">
    <property type="nucleotide sequence ID" value="NZ_VORM01000033.1"/>
</dbReference>
<keyword evidence="1" id="KW-0732">Signal</keyword>
<dbReference type="Proteomes" id="UP000321578">
    <property type="component" value="Unassembled WGS sequence"/>
</dbReference>
<evidence type="ECO:0000256" key="1">
    <source>
        <dbReference type="SAM" id="SignalP"/>
    </source>
</evidence>
<dbReference type="OrthoDB" id="1409869at2"/>
<keyword evidence="3" id="KW-1185">Reference proteome</keyword>
<dbReference type="EMBL" id="VORO01000029">
    <property type="protein sequence ID" value="TXD87129.1"/>
    <property type="molecule type" value="Genomic_DNA"/>
</dbReference>
<proteinExistence type="predicted"/>
<name>A0A5C6ZBK1_9FLAO</name>
<feature type="chain" id="PRO_5023031224" evidence="1">
    <location>
        <begin position="23"/>
        <end position="529"/>
    </location>
</feature>
<feature type="signal peptide" evidence="1">
    <location>
        <begin position="1"/>
        <end position="22"/>
    </location>
</feature>
<evidence type="ECO:0000313" key="3">
    <source>
        <dbReference type="Proteomes" id="UP000321578"/>
    </source>
</evidence>
<protein>
    <submittedName>
        <fullName evidence="2">Uncharacterized protein</fullName>
    </submittedName>
</protein>
<organism evidence="2 3">
    <name type="scientific">Subsaximicrobium wynnwilliamsii</name>
    <dbReference type="NCBI Taxonomy" id="291179"/>
    <lineage>
        <taxon>Bacteria</taxon>
        <taxon>Pseudomonadati</taxon>
        <taxon>Bacteroidota</taxon>
        <taxon>Flavobacteriia</taxon>
        <taxon>Flavobacteriales</taxon>
        <taxon>Flavobacteriaceae</taxon>
        <taxon>Subsaximicrobium</taxon>
    </lineage>
</organism>
<accession>A0A5C6ZBK1</accession>
<evidence type="ECO:0000313" key="2">
    <source>
        <dbReference type="EMBL" id="TXD87129.1"/>
    </source>
</evidence>
<gene>
    <name evidence="2" type="ORF">ESY86_18040</name>
</gene>
<dbReference type="AlphaFoldDB" id="A0A5C6ZBK1"/>
<reference evidence="2 3" key="1">
    <citation type="submission" date="2019-08" db="EMBL/GenBank/DDBJ databases">
        <title>Genomes of Subsaximicrobium wynnwilliamsii strains.</title>
        <authorList>
            <person name="Bowman J.P."/>
        </authorList>
    </citation>
    <scope>NUCLEOTIDE SEQUENCE [LARGE SCALE GENOMIC DNA]</scope>
    <source>
        <strain evidence="2 3">2-80-2</strain>
    </source>
</reference>